<feature type="compositionally biased region" description="Basic and acidic residues" evidence="10">
    <location>
        <begin position="171"/>
        <end position="184"/>
    </location>
</feature>
<keyword evidence="3" id="KW-0132">Cell division</keyword>
<dbReference type="SMART" id="SM00353">
    <property type="entry name" value="HLH"/>
    <property type="match status" value="1"/>
</dbReference>
<dbReference type="InterPro" id="IPR036638">
    <property type="entry name" value="HLH_DNA-bd_sf"/>
</dbReference>
<feature type="domain" description="DOC" evidence="12">
    <location>
        <begin position="371"/>
        <end position="557"/>
    </location>
</feature>
<dbReference type="AlphaFoldDB" id="A0AAD6QGL8"/>
<dbReference type="InterPro" id="IPR016901">
    <property type="entry name" value="APC10/Doc1"/>
</dbReference>
<evidence type="ECO:0000256" key="5">
    <source>
        <dbReference type="ARBA" id="ARBA00022786"/>
    </source>
</evidence>
<dbReference type="GO" id="GO:0046983">
    <property type="term" value="F:protein dimerization activity"/>
    <property type="evidence" value="ECO:0007669"/>
    <property type="project" value="InterPro"/>
</dbReference>
<keyword evidence="9" id="KW-0131">Cell cycle</keyword>
<dbReference type="GO" id="GO:0031145">
    <property type="term" value="P:anaphase-promoting complex-dependent catabolic process"/>
    <property type="evidence" value="ECO:0007669"/>
    <property type="project" value="InterPro"/>
</dbReference>
<dbReference type="GO" id="GO:0005680">
    <property type="term" value="C:anaphase-promoting complex"/>
    <property type="evidence" value="ECO:0007669"/>
    <property type="project" value="InterPro"/>
</dbReference>
<proteinExistence type="inferred from homology"/>
<evidence type="ECO:0000256" key="4">
    <source>
        <dbReference type="ARBA" id="ARBA00022776"/>
    </source>
</evidence>
<dbReference type="Gene3D" id="2.60.120.260">
    <property type="entry name" value="Galactose-binding domain-like"/>
    <property type="match status" value="1"/>
</dbReference>
<keyword evidence="14" id="KW-1185">Reference proteome</keyword>
<dbReference type="GO" id="GO:0006355">
    <property type="term" value="P:regulation of DNA-templated transcription"/>
    <property type="evidence" value="ECO:0007669"/>
    <property type="project" value="UniProtKB-ARBA"/>
</dbReference>
<evidence type="ECO:0000256" key="8">
    <source>
        <dbReference type="ARBA" id="ARBA00023242"/>
    </source>
</evidence>
<evidence type="ECO:0000256" key="10">
    <source>
        <dbReference type="SAM" id="MobiDB-lite"/>
    </source>
</evidence>
<evidence type="ECO:0000313" key="14">
    <source>
        <dbReference type="Proteomes" id="UP001164929"/>
    </source>
</evidence>
<dbReference type="PANTHER" id="PTHR12936">
    <property type="entry name" value="ANAPHASE-PROMOTING COMPLEX 10"/>
    <property type="match status" value="1"/>
</dbReference>
<dbReference type="EMBL" id="JAQIZT010000007">
    <property type="protein sequence ID" value="KAJ6989979.1"/>
    <property type="molecule type" value="Genomic_DNA"/>
</dbReference>
<dbReference type="FunFam" id="2.60.120.260:FF:000079">
    <property type="entry name" value="Anaphase-promoting complex subunit 10"/>
    <property type="match status" value="1"/>
</dbReference>
<comment type="subcellular location">
    <subcellularLocation>
        <location evidence="1">Nucleus</location>
    </subcellularLocation>
</comment>
<feature type="domain" description="BHLH" evidence="11">
    <location>
        <begin position="215"/>
        <end position="265"/>
    </location>
</feature>
<evidence type="ECO:0000256" key="9">
    <source>
        <dbReference type="ARBA" id="ARBA00023306"/>
    </source>
</evidence>
<dbReference type="SMART" id="SM01337">
    <property type="entry name" value="APC10"/>
    <property type="match status" value="1"/>
</dbReference>
<keyword evidence="4" id="KW-0498">Mitosis</keyword>
<dbReference type="PANTHER" id="PTHR12936:SF0">
    <property type="entry name" value="ANAPHASE-PROMOTING COMPLEX SUBUNIT 10"/>
    <property type="match status" value="1"/>
</dbReference>
<keyword evidence="8" id="KW-0539">Nucleus</keyword>
<protein>
    <submittedName>
        <fullName evidence="13">Uncharacterized protein</fullName>
    </submittedName>
</protein>
<dbReference type="InterPro" id="IPR008979">
    <property type="entry name" value="Galactose-bd-like_sf"/>
</dbReference>
<dbReference type="SUPFAM" id="SSF49785">
    <property type="entry name" value="Galactose-binding domain-like"/>
    <property type="match status" value="1"/>
</dbReference>
<feature type="region of interest" description="Disordered" evidence="10">
    <location>
        <begin position="171"/>
        <end position="202"/>
    </location>
</feature>
<dbReference type="SUPFAM" id="SSF47459">
    <property type="entry name" value="HLH, helix-loop-helix DNA-binding domain"/>
    <property type="match status" value="1"/>
</dbReference>
<evidence type="ECO:0000256" key="1">
    <source>
        <dbReference type="ARBA" id="ARBA00004123"/>
    </source>
</evidence>
<gene>
    <name evidence="13" type="ORF">NC653_018480</name>
</gene>
<evidence type="ECO:0000256" key="6">
    <source>
        <dbReference type="ARBA" id="ARBA00023015"/>
    </source>
</evidence>
<dbReference type="Proteomes" id="UP001164929">
    <property type="component" value="Chromosome 7"/>
</dbReference>
<dbReference type="PROSITE" id="PS50888">
    <property type="entry name" value="BHLH"/>
    <property type="match status" value="1"/>
</dbReference>
<comment type="caution">
    <text evidence="13">The sequence shown here is derived from an EMBL/GenBank/DDBJ whole genome shotgun (WGS) entry which is preliminary data.</text>
</comment>
<name>A0AAD6QGL8_9ROSI</name>
<dbReference type="InterPro" id="IPR004939">
    <property type="entry name" value="APC_su10/DOC_dom"/>
</dbReference>
<organism evidence="13 14">
    <name type="scientific">Populus alba x Populus x berolinensis</name>
    <dbReference type="NCBI Taxonomy" id="444605"/>
    <lineage>
        <taxon>Eukaryota</taxon>
        <taxon>Viridiplantae</taxon>
        <taxon>Streptophyta</taxon>
        <taxon>Embryophyta</taxon>
        <taxon>Tracheophyta</taxon>
        <taxon>Spermatophyta</taxon>
        <taxon>Magnoliopsida</taxon>
        <taxon>eudicotyledons</taxon>
        <taxon>Gunneridae</taxon>
        <taxon>Pentapetalae</taxon>
        <taxon>rosids</taxon>
        <taxon>fabids</taxon>
        <taxon>Malpighiales</taxon>
        <taxon>Salicaceae</taxon>
        <taxon>Saliceae</taxon>
        <taxon>Populus</taxon>
    </lineage>
</organism>
<dbReference type="Gene3D" id="4.10.280.10">
    <property type="entry name" value="Helix-loop-helix DNA-binding domain"/>
    <property type="match status" value="1"/>
</dbReference>
<evidence type="ECO:0000313" key="13">
    <source>
        <dbReference type="EMBL" id="KAJ6989979.1"/>
    </source>
</evidence>
<keyword evidence="6" id="KW-0805">Transcription regulation</keyword>
<keyword evidence="5" id="KW-0833">Ubl conjugation pathway</keyword>
<dbReference type="Pfam" id="PF00010">
    <property type="entry name" value="HLH"/>
    <property type="match status" value="1"/>
</dbReference>
<comment type="similarity">
    <text evidence="2">Belongs to the APC10 family.</text>
</comment>
<evidence type="ECO:0000256" key="3">
    <source>
        <dbReference type="ARBA" id="ARBA00022618"/>
    </source>
</evidence>
<dbReference type="Pfam" id="PF03256">
    <property type="entry name" value="ANAPC10"/>
    <property type="match status" value="1"/>
</dbReference>
<dbReference type="InterPro" id="IPR011598">
    <property type="entry name" value="bHLH_dom"/>
</dbReference>
<dbReference type="GO" id="GO:0051301">
    <property type="term" value="P:cell division"/>
    <property type="evidence" value="ECO:0007669"/>
    <property type="project" value="UniProtKB-KW"/>
</dbReference>
<dbReference type="CDD" id="cd18919">
    <property type="entry name" value="bHLH_AtBPE_like"/>
    <property type="match status" value="1"/>
</dbReference>
<dbReference type="FunFam" id="4.10.280.10:FF:000002">
    <property type="entry name" value="Basic helix-loop-helix transcription factor"/>
    <property type="match status" value="1"/>
</dbReference>
<dbReference type="PROSITE" id="PS51284">
    <property type="entry name" value="DOC"/>
    <property type="match status" value="1"/>
</dbReference>
<evidence type="ECO:0000256" key="7">
    <source>
        <dbReference type="ARBA" id="ARBA00023163"/>
    </source>
</evidence>
<evidence type="ECO:0000259" key="12">
    <source>
        <dbReference type="PROSITE" id="PS51284"/>
    </source>
</evidence>
<evidence type="ECO:0000256" key="2">
    <source>
        <dbReference type="ARBA" id="ARBA00006762"/>
    </source>
</evidence>
<dbReference type="GO" id="GO:0070979">
    <property type="term" value="P:protein K11-linked ubiquitination"/>
    <property type="evidence" value="ECO:0007669"/>
    <property type="project" value="TreeGrafter"/>
</dbReference>
<evidence type="ECO:0000259" key="11">
    <source>
        <dbReference type="PROSITE" id="PS50888"/>
    </source>
</evidence>
<dbReference type="CDD" id="cd08366">
    <property type="entry name" value="APC10"/>
    <property type="match status" value="1"/>
</dbReference>
<reference evidence="13" key="1">
    <citation type="journal article" date="2023" name="Mol. Ecol. Resour.">
        <title>Chromosome-level genome assembly of a triploid poplar Populus alba 'Berolinensis'.</title>
        <authorList>
            <person name="Chen S."/>
            <person name="Yu Y."/>
            <person name="Wang X."/>
            <person name="Wang S."/>
            <person name="Zhang T."/>
            <person name="Zhou Y."/>
            <person name="He R."/>
            <person name="Meng N."/>
            <person name="Wang Y."/>
            <person name="Liu W."/>
            <person name="Liu Z."/>
            <person name="Liu J."/>
            <person name="Guo Q."/>
            <person name="Huang H."/>
            <person name="Sederoff R.R."/>
            <person name="Wang G."/>
            <person name="Qu G."/>
            <person name="Chen S."/>
        </authorList>
    </citation>
    <scope>NUCLEOTIDE SEQUENCE</scope>
    <source>
        <strain evidence="13">SC-2020</strain>
    </source>
</reference>
<accession>A0AAD6QGL8</accession>
<keyword evidence="7" id="KW-0804">Transcription</keyword>
<sequence length="648" mass="72991">MDMSVLERQQARFKWLLLLQQENNYVNQHNSIESCSMPTDLFHGFFDHESVNGDRIDWKEQPEIYLGNNDLPKYGGFSLNDTEFVANNKMDFGEAEVTTRSLEIDHRLSRTSSCQIGVVEAAKIEEVVAVNVACEDVTLMESKQSNHGRRDNSNKRKAEFIAAEESGDKINLLEDEPKVKEKGSPEISTDSSKENQKTSALPKTDYIHVRARRGQATDSHSLAERARREKISKKMKCLQDLVPGCNKITGRAGMLDEIINYVQSLQRQVEFISMKLAAVNRRPDTDNVSGKESPAYIASFPAATMSSTIANLPHLQLNLVQQQATSSRPKALTDTFQLVPEKATSSALIHDLCLDHSLAYTCKQKMATESSEGEEEGKITGGNKLLVIEDDLREMGKKAAWSVSSCKPGNGVSSLRDDNLDTYWQSDGAQPHLVNIQFQKKVKLQLVVLYVDFKLDESYTPSKISIRAGDGFHNLKEIKTMELVKPTGWVYLSLSGNDPRETFVNTFMLQIAVLSNHLNGRDTHVRQIKVYGPRLCVFYFNPFALSFVHQSPITSDLILGNVGFQSFFRNRRAGGNRARVCTKHLATKIQFIPQFWATIFFTLSKHKPNAAIYTPKETANFEDFLLNQQGKRLKGNKKRDDPPRGSRN</sequence>